<dbReference type="EMBL" id="JXJN01024734">
    <property type="status" value="NOT_ANNOTATED_CDS"/>
    <property type="molecule type" value="Genomic_DNA"/>
</dbReference>
<sequence length="168" mass="19560">TPRNTRTAACSKALVHLSSAYAHPWRPSSAREYTVCWFVYTSSQHNSAKLAMSFFSSSSMFLLFSEVGDFGMEIRSKNIRNGLQFKIGMKNIWNQRKCKANDEQRLALRDHRWPSIIVLDRLIKARFSTLINRADSTCRVIKKLNDQHFKRKETIVVKLKDKETFNKN</sequence>
<name>A0A1B0C2Y5_9MUSC</name>
<dbReference type="Proteomes" id="UP000092460">
    <property type="component" value="Unassembled WGS sequence"/>
</dbReference>
<accession>A0A1B0C2Y5</accession>
<dbReference type="VEuPathDB" id="VectorBase:GPPI047703"/>
<reference evidence="1" key="2">
    <citation type="submission" date="2020-05" db="UniProtKB">
        <authorList>
            <consortium name="EnsemblMetazoa"/>
        </authorList>
    </citation>
    <scope>IDENTIFICATION</scope>
    <source>
        <strain evidence="1">IAEA</strain>
    </source>
</reference>
<organism evidence="1 2">
    <name type="scientific">Glossina palpalis gambiensis</name>
    <dbReference type="NCBI Taxonomy" id="67801"/>
    <lineage>
        <taxon>Eukaryota</taxon>
        <taxon>Metazoa</taxon>
        <taxon>Ecdysozoa</taxon>
        <taxon>Arthropoda</taxon>
        <taxon>Hexapoda</taxon>
        <taxon>Insecta</taxon>
        <taxon>Pterygota</taxon>
        <taxon>Neoptera</taxon>
        <taxon>Endopterygota</taxon>
        <taxon>Diptera</taxon>
        <taxon>Brachycera</taxon>
        <taxon>Muscomorpha</taxon>
        <taxon>Hippoboscoidea</taxon>
        <taxon>Glossinidae</taxon>
        <taxon>Glossina</taxon>
    </lineage>
</organism>
<dbReference type="AlphaFoldDB" id="A0A1B0C2Y5"/>
<keyword evidence="2" id="KW-1185">Reference proteome</keyword>
<reference evidence="2" key="1">
    <citation type="submission" date="2015-01" db="EMBL/GenBank/DDBJ databases">
        <authorList>
            <person name="Aksoy S."/>
            <person name="Warren W."/>
            <person name="Wilson R.K."/>
        </authorList>
    </citation>
    <scope>NUCLEOTIDE SEQUENCE [LARGE SCALE GENOMIC DNA]</scope>
    <source>
        <strain evidence="2">IAEA</strain>
    </source>
</reference>
<protein>
    <submittedName>
        <fullName evidence="1">Uncharacterized protein</fullName>
    </submittedName>
</protein>
<dbReference type="EnsemblMetazoa" id="GPPI047703-RA">
    <property type="protein sequence ID" value="GPPI047703-PA"/>
    <property type="gene ID" value="GPPI047703"/>
</dbReference>
<proteinExistence type="predicted"/>
<evidence type="ECO:0000313" key="1">
    <source>
        <dbReference type="EnsemblMetazoa" id="GPPI047703-PA"/>
    </source>
</evidence>
<evidence type="ECO:0000313" key="2">
    <source>
        <dbReference type="Proteomes" id="UP000092460"/>
    </source>
</evidence>